<dbReference type="PANTHER" id="PTHR47125:SF4">
    <property type="entry name" value="USPA DOMAIN-CONTAINING PROTEIN"/>
    <property type="match status" value="1"/>
</dbReference>
<evidence type="ECO:0000259" key="1">
    <source>
        <dbReference type="Pfam" id="PF00582"/>
    </source>
</evidence>
<comment type="caution">
    <text evidence="2">The sequence shown here is derived from an EMBL/GenBank/DDBJ whole genome shotgun (WGS) entry which is preliminary data.</text>
</comment>
<dbReference type="AlphaFoldDB" id="A0AAV6MCU3"/>
<feature type="domain" description="UspA" evidence="1">
    <location>
        <begin position="104"/>
        <end position="234"/>
    </location>
</feature>
<proteinExistence type="predicted"/>
<keyword evidence="3" id="KW-1185">Reference proteome</keyword>
<name>A0AAV6MCU3_9ROSI</name>
<dbReference type="PANTHER" id="PTHR47125">
    <property type="entry name" value="ADENINE NUCLEOTIDE ALPHA HYDROLASES-LIKE SUPERFAMILY PROTEIN"/>
    <property type="match status" value="1"/>
</dbReference>
<dbReference type="EMBL" id="JAGKQH010000015">
    <property type="protein sequence ID" value="KAG6578971.1"/>
    <property type="molecule type" value="Genomic_DNA"/>
</dbReference>
<reference evidence="2 3" key="1">
    <citation type="journal article" date="2021" name="Hortic Res">
        <title>The domestication of Cucurbita argyrosperma as revealed by the genome of its wild relative.</title>
        <authorList>
            <person name="Barrera-Redondo J."/>
            <person name="Sanchez-de la Vega G."/>
            <person name="Aguirre-Liguori J.A."/>
            <person name="Castellanos-Morales G."/>
            <person name="Gutierrez-Guerrero Y.T."/>
            <person name="Aguirre-Dugua X."/>
            <person name="Aguirre-Planter E."/>
            <person name="Tenaillon M.I."/>
            <person name="Lira-Saade R."/>
            <person name="Eguiarte L.E."/>
        </authorList>
    </citation>
    <scope>NUCLEOTIDE SEQUENCE [LARGE SCALE GENOMIC DNA]</scope>
    <source>
        <strain evidence="2">JBR-2021</strain>
    </source>
</reference>
<dbReference type="InterPro" id="IPR006016">
    <property type="entry name" value="UspA"/>
</dbReference>
<dbReference type="Proteomes" id="UP000685013">
    <property type="component" value="Chromosome 15"/>
</dbReference>
<accession>A0AAV6MCU3</accession>
<organism evidence="2 3">
    <name type="scientific">Cucurbita argyrosperma subsp. sororia</name>
    <dbReference type="NCBI Taxonomy" id="37648"/>
    <lineage>
        <taxon>Eukaryota</taxon>
        <taxon>Viridiplantae</taxon>
        <taxon>Streptophyta</taxon>
        <taxon>Embryophyta</taxon>
        <taxon>Tracheophyta</taxon>
        <taxon>Spermatophyta</taxon>
        <taxon>Magnoliopsida</taxon>
        <taxon>eudicotyledons</taxon>
        <taxon>Gunneridae</taxon>
        <taxon>Pentapetalae</taxon>
        <taxon>rosids</taxon>
        <taxon>fabids</taxon>
        <taxon>Cucurbitales</taxon>
        <taxon>Cucurbitaceae</taxon>
        <taxon>Cucurbiteae</taxon>
        <taxon>Cucurbita</taxon>
    </lineage>
</organism>
<gene>
    <name evidence="2" type="ORF">SDJN03_23419</name>
</gene>
<protein>
    <recommendedName>
        <fullName evidence="1">UspA domain-containing protein</fullName>
    </recommendedName>
</protein>
<sequence length="263" mass="29027">MYLSGEDSGQKPADTNRKDVIEIISPSPIHQFHEVFEKMPSTESFLRQISRREGSRSASRRWGGEFRRSVGEESVSEGWRWSQKMEGGVNNMYGIDNGGMSRKKRVMVVVDQTSQSNHATMWALTHVANKGDVLTLLHVITDSTSSFADSSSSSSSSFCATSLGSLCKASRPEVEVEVLVLEGPKLATVMNQVKKLEVSVLVLGQRRPSSFFSCFCGSGGAGDLVEQCINNAECLTIGVRKQSRDMGGYVINTRWQKNFWLLA</sequence>
<feature type="non-terminal residue" evidence="2">
    <location>
        <position position="1"/>
    </location>
</feature>
<dbReference type="Pfam" id="PF00582">
    <property type="entry name" value="Usp"/>
    <property type="match status" value="1"/>
</dbReference>
<evidence type="ECO:0000313" key="2">
    <source>
        <dbReference type="EMBL" id="KAG6578971.1"/>
    </source>
</evidence>
<dbReference type="CDD" id="cd00293">
    <property type="entry name" value="USP-like"/>
    <property type="match status" value="1"/>
</dbReference>
<evidence type="ECO:0000313" key="3">
    <source>
        <dbReference type="Proteomes" id="UP000685013"/>
    </source>
</evidence>